<dbReference type="InterPro" id="IPR055771">
    <property type="entry name" value="DUF7347"/>
</dbReference>
<dbReference type="Gene3D" id="1.10.10.10">
    <property type="entry name" value="Winged helix-like DNA-binding domain superfamily/Winged helix DNA-binding domain"/>
    <property type="match status" value="1"/>
</dbReference>
<reference evidence="4" key="1">
    <citation type="submission" date="2016-10" db="EMBL/GenBank/DDBJ databases">
        <authorList>
            <person name="Varghese N."/>
            <person name="Submissions S."/>
        </authorList>
    </citation>
    <scope>NUCLEOTIDE SEQUENCE [LARGE SCALE GENOMIC DNA]</scope>
    <source>
        <strain evidence="4">CGMCC 1.7736</strain>
    </source>
</reference>
<sequence>MVGSESDDSPLAVVADAADPAVVELFELLGNETRLAILLALWESFDPFDPANGMSFTALRDRVGIPQGAQFGYHLERLVGRLVEKTGSGYALRPTGLELVQSLVAGVGREATLDPVEIDVACWRCGGETVLTYRDTWLYHVCTDCETVIDDQEVDKRFPAGLLFGEPYPAAILSDRTPEEIYAAAVTRLLQQQTLRMNGVCPRCLGVLDSSTWVCESHEPGPAGVCPRCDAKWAVRIRRSCSVCKYWELDSPAGMVMQPDVSAFYRARGLELALGVNEFERARAVMTQLPTHEETVLSTDPVRTRVVVQFEGDELCLTYDEAMNVLEVDERDGVGE</sequence>
<dbReference type="InterPro" id="IPR055775">
    <property type="entry name" value="DUF7351"/>
</dbReference>
<dbReference type="CDD" id="cd00090">
    <property type="entry name" value="HTH_ARSR"/>
    <property type="match status" value="1"/>
</dbReference>
<dbReference type="Pfam" id="PF24042">
    <property type="entry name" value="DUF7351"/>
    <property type="match status" value="1"/>
</dbReference>
<evidence type="ECO:0000313" key="3">
    <source>
        <dbReference type="EMBL" id="SFR62332.1"/>
    </source>
</evidence>
<feature type="domain" description="DUF7347" evidence="1">
    <location>
        <begin position="24"/>
        <end position="102"/>
    </location>
</feature>
<organism evidence="3 4">
    <name type="scientific">Halogeometricum rufum</name>
    <dbReference type="NCBI Taxonomy" id="553469"/>
    <lineage>
        <taxon>Archaea</taxon>
        <taxon>Methanobacteriati</taxon>
        <taxon>Methanobacteriota</taxon>
        <taxon>Stenosarchaea group</taxon>
        <taxon>Halobacteria</taxon>
        <taxon>Halobacteriales</taxon>
        <taxon>Haloferacaceae</taxon>
        <taxon>Halogeometricum</taxon>
    </lineage>
</organism>
<gene>
    <name evidence="3" type="ORF">SAMN04487947_2955</name>
</gene>
<evidence type="ECO:0000259" key="1">
    <source>
        <dbReference type="Pfam" id="PF24038"/>
    </source>
</evidence>
<dbReference type="OrthoDB" id="8482at2157"/>
<dbReference type="Proteomes" id="UP000198531">
    <property type="component" value="Unassembled WGS sequence"/>
</dbReference>
<feature type="domain" description="DUF7351" evidence="2">
    <location>
        <begin position="120"/>
        <end position="325"/>
    </location>
</feature>
<accession>A0A1I6I6H9</accession>
<name>A0A1I6I6H9_9EURY</name>
<dbReference type="Pfam" id="PF24038">
    <property type="entry name" value="DUF7347"/>
    <property type="match status" value="1"/>
</dbReference>
<dbReference type="InterPro" id="IPR036388">
    <property type="entry name" value="WH-like_DNA-bd_sf"/>
</dbReference>
<dbReference type="InterPro" id="IPR011991">
    <property type="entry name" value="ArsR-like_HTH"/>
</dbReference>
<keyword evidence="4" id="KW-1185">Reference proteome</keyword>
<proteinExistence type="predicted"/>
<evidence type="ECO:0000313" key="4">
    <source>
        <dbReference type="Proteomes" id="UP000198531"/>
    </source>
</evidence>
<dbReference type="STRING" id="553469.SAMN04487947_2955"/>
<protein>
    <submittedName>
        <fullName evidence="3">Helix-turn-helix domain-containing protein</fullName>
    </submittedName>
</protein>
<dbReference type="AlphaFoldDB" id="A0A1I6I6H9"/>
<dbReference type="RefSeq" id="WP_089808870.1">
    <property type="nucleotide sequence ID" value="NZ_FOYT01000002.1"/>
</dbReference>
<dbReference type="EMBL" id="FOYT01000002">
    <property type="protein sequence ID" value="SFR62332.1"/>
    <property type="molecule type" value="Genomic_DNA"/>
</dbReference>
<evidence type="ECO:0000259" key="2">
    <source>
        <dbReference type="Pfam" id="PF24042"/>
    </source>
</evidence>